<evidence type="ECO:0000313" key="3">
    <source>
        <dbReference type="EMBL" id="KAL0346359.1"/>
    </source>
</evidence>
<comment type="caution">
    <text evidence="3">The sequence shown here is derived from an EMBL/GenBank/DDBJ whole genome shotgun (WGS) entry which is preliminary data.</text>
</comment>
<feature type="region of interest" description="Disordered" evidence="1">
    <location>
        <begin position="417"/>
        <end position="462"/>
    </location>
</feature>
<evidence type="ECO:0000256" key="1">
    <source>
        <dbReference type="SAM" id="MobiDB-lite"/>
    </source>
</evidence>
<reference evidence="3" key="2">
    <citation type="journal article" date="2024" name="Plant">
        <title>Genomic evolution and insights into agronomic trait innovations of Sesamum species.</title>
        <authorList>
            <person name="Miao H."/>
            <person name="Wang L."/>
            <person name="Qu L."/>
            <person name="Liu H."/>
            <person name="Sun Y."/>
            <person name="Le M."/>
            <person name="Wang Q."/>
            <person name="Wei S."/>
            <person name="Zheng Y."/>
            <person name="Lin W."/>
            <person name="Duan Y."/>
            <person name="Cao H."/>
            <person name="Xiong S."/>
            <person name="Wang X."/>
            <person name="Wei L."/>
            <person name="Li C."/>
            <person name="Ma Q."/>
            <person name="Ju M."/>
            <person name="Zhao R."/>
            <person name="Li G."/>
            <person name="Mu C."/>
            <person name="Tian Q."/>
            <person name="Mei H."/>
            <person name="Zhang T."/>
            <person name="Gao T."/>
            <person name="Zhang H."/>
        </authorList>
    </citation>
    <scope>NUCLEOTIDE SEQUENCE</scope>
    <source>
        <strain evidence="3">KEN8</strain>
    </source>
</reference>
<reference evidence="3" key="1">
    <citation type="submission" date="2020-06" db="EMBL/GenBank/DDBJ databases">
        <authorList>
            <person name="Li T."/>
            <person name="Hu X."/>
            <person name="Zhang T."/>
            <person name="Song X."/>
            <person name="Zhang H."/>
            <person name="Dai N."/>
            <person name="Sheng W."/>
            <person name="Hou X."/>
            <person name="Wei L."/>
        </authorList>
    </citation>
    <scope>NUCLEOTIDE SEQUENCE</scope>
    <source>
        <strain evidence="3">KEN8</strain>
        <tissue evidence="3">Leaf</tissue>
    </source>
</reference>
<accession>A0AAW2NUR7</accession>
<dbReference type="Pfam" id="PF07727">
    <property type="entry name" value="RVT_2"/>
    <property type="match status" value="1"/>
</dbReference>
<feature type="domain" description="Reverse transcriptase Ty1/copia-type" evidence="2">
    <location>
        <begin position="53"/>
        <end position="108"/>
    </location>
</feature>
<gene>
    <name evidence="3" type="ORF">Scaly_1651900</name>
</gene>
<dbReference type="AlphaFoldDB" id="A0AAW2NUR7"/>
<evidence type="ECO:0000259" key="2">
    <source>
        <dbReference type="Pfam" id="PF07727"/>
    </source>
</evidence>
<organism evidence="3">
    <name type="scientific">Sesamum calycinum</name>
    <dbReference type="NCBI Taxonomy" id="2727403"/>
    <lineage>
        <taxon>Eukaryota</taxon>
        <taxon>Viridiplantae</taxon>
        <taxon>Streptophyta</taxon>
        <taxon>Embryophyta</taxon>
        <taxon>Tracheophyta</taxon>
        <taxon>Spermatophyta</taxon>
        <taxon>Magnoliopsida</taxon>
        <taxon>eudicotyledons</taxon>
        <taxon>Gunneridae</taxon>
        <taxon>Pentapetalae</taxon>
        <taxon>asterids</taxon>
        <taxon>lamiids</taxon>
        <taxon>Lamiales</taxon>
        <taxon>Pedaliaceae</taxon>
        <taxon>Sesamum</taxon>
    </lineage>
</organism>
<dbReference type="CDD" id="cd09272">
    <property type="entry name" value="RNase_HI_RT_Ty1"/>
    <property type="match status" value="1"/>
</dbReference>
<dbReference type="PANTHER" id="PTHR11439:SF463">
    <property type="entry name" value="REVERSE TRANSCRIPTASE TY1_COPIA-TYPE DOMAIN-CONTAINING PROTEIN"/>
    <property type="match status" value="1"/>
</dbReference>
<dbReference type="PANTHER" id="PTHR11439">
    <property type="entry name" value="GAG-POL-RELATED RETROTRANSPOSON"/>
    <property type="match status" value="1"/>
</dbReference>
<protein>
    <submittedName>
        <fullName evidence="3">Mitochondrial protein</fullName>
    </submittedName>
</protein>
<dbReference type="InterPro" id="IPR013103">
    <property type="entry name" value="RVT_2"/>
</dbReference>
<sequence>MKVSAYLAHFLLASPFESVRQCSTGEDKTFSKAVQHKEWRETMHTEFRSLVQNNTWKLIPLRNGKNAIGCKWVFKTKLHADRTLERYKARLVAKGFNQVEGINYTIVFLLSLKRSPCVYFQVMLQLVVGLYSNWISIMCFFMGEARYFLGLEITRISISLYVGQTKYIVDIVKDTGLEQVKATSPPFPSWLKHNCDCGALLQKPDSYRRLVSCMDSRGSLSSFCVFLRNALVSWKTKKQYTFSRSTAEAEYRSMTTTICEIGGVDENNEDAIELNENNGDGGDIEDCLDGDYDLRDYAEELRKSNPGFTISLNSGLDDFTGVSKFGIYAAYSRCVYSTDHHRKSLPTQSIAVAIDLKSLNYLRAHRRSCYHNTDRDKFFLGIYRPRYILRLHWIRLMMTIPQPPLAISKIQSSYARDYHDSSSSRTNPYYRNRESQSYRPRLKRLPHDDSRESVQSIGNLTN</sequence>
<proteinExistence type="predicted"/>
<dbReference type="EMBL" id="JACGWM010000010">
    <property type="protein sequence ID" value="KAL0346359.1"/>
    <property type="molecule type" value="Genomic_DNA"/>
</dbReference>
<name>A0AAW2NUR7_9LAMI</name>
<feature type="compositionally biased region" description="Polar residues" evidence="1">
    <location>
        <begin position="453"/>
        <end position="462"/>
    </location>
</feature>